<dbReference type="EMBL" id="BARS01037177">
    <property type="protein sequence ID" value="GAG23373.1"/>
    <property type="molecule type" value="Genomic_DNA"/>
</dbReference>
<evidence type="ECO:0000256" key="1">
    <source>
        <dbReference type="ARBA" id="ARBA00022741"/>
    </source>
</evidence>
<accession>X0WFQ4</accession>
<dbReference type="InterPro" id="IPR029787">
    <property type="entry name" value="Nucleotide_cyclase"/>
</dbReference>
<keyword evidence="2" id="KW-0067">ATP-binding</keyword>
<dbReference type="InterPro" id="IPR001054">
    <property type="entry name" value="A/G_cyclase"/>
</dbReference>
<protein>
    <recommendedName>
        <fullName evidence="3">Guanylate cyclase domain-containing protein</fullName>
    </recommendedName>
</protein>
<dbReference type="CDD" id="cd07302">
    <property type="entry name" value="CHD"/>
    <property type="match status" value="1"/>
</dbReference>
<dbReference type="Gene3D" id="3.30.70.1230">
    <property type="entry name" value="Nucleotide cyclase"/>
    <property type="match status" value="1"/>
</dbReference>
<organism evidence="4">
    <name type="scientific">marine sediment metagenome</name>
    <dbReference type="NCBI Taxonomy" id="412755"/>
    <lineage>
        <taxon>unclassified sequences</taxon>
        <taxon>metagenomes</taxon>
        <taxon>ecological metagenomes</taxon>
    </lineage>
</organism>
<dbReference type="GO" id="GO:0005524">
    <property type="term" value="F:ATP binding"/>
    <property type="evidence" value="ECO:0007669"/>
    <property type="project" value="UniProtKB-KW"/>
</dbReference>
<name>X0WFQ4_9ZZZZ</name>
<feature type="domain" description="Guanylate cyclase" evidence="3">
    <location>
        <begin position="1"/>
        <end position="99"/>
    </location>
</feature>
<keyword evidence="1" id="KW-0547">Nucleotide-binding</keyword>
<dbReference type="PANTHER" id="PTHR16305:SF28">
    <property type="entry name" value="GUANYLATE CYCLASE DOMAIN-CONTAINING PROTEIN"/>
    <property type="match status" value="1"/>
</dbReference>
<evidence type="ECO:0000313" key="4">
    <source>
        <dbReference type="EMBL" id="GAG23373.1"/>
    </source>
</evidence>
<evidence type="ECO:0000259" key="3">
    <source>
        <dbReference type="PROSITE" id="PS50125"/>
    </source>
</evidence>
<dbReference type="GO" id="GO:0005737">
    <property type="term" value="C:cytoplasm"/>
    <property type="evidence" value="ECO:0007669"/>
    <property type="project" value="TreeGrafter"/>
</dbReference>
<dbReference type="PROSITE" id="PS50125">
    <property type="entry name" value="GUANYLATE_CYCLASE_2"/>
    <property type="match status" value="1"/>
</dbReference>
<proteinExistence type="predicted"/>
<feature type="non-terminal residue" evidence="4">
    <location>
        <position position="256"/>
    </location>
</feature>
<dbReference type="GO" id="GO:0004016">
    <property type="term" value="F:adenylate cyclase activity"/>
    <property type="evidence" value="ECO:0007669"/>
    <property type="project" value="TreeGrafter"/>
</dbReference>
<dbReference type="GO" id="GO:0035556">
    <property type="term" value="P:intracellular signal transduction"/>
    <property type="evidence" value="ECO:0007669"/>
    <property type="project" value="InterPro"/>
</dbReference>
<dbReference type="Pfam" id="PF13191">
    <property type="entry name" value="AAA_16"/>
    <property type="match status" value="1"/>
</dbReference>
<dbReference type="AlphaFoldDB" id="X0WFQ4"/>
<dbReference type="GO" id="GO:0009190">
    <property type="term" value="P:cyclic nucleotide biosynthetic process"/>
    <property type="evidence" value="ECO:0007669"/>
    <property type="project" value="InterPro"/>
</dbReference>
<dbReference type="PANTHER" id="PTHR16305">
    <property type="entry name" value="TESTICULAR SOLUBLE ADENYLYL CYCLASE"/>
    <property type="match status" value="1"/>
</dbReference>
<sequence length="256" mass="28482">MHDYEGTVNEMTGDGIMALFGAPIALEDAPQRAIRSAHAIHREMVRFTEKMNQERPGSYPLRMRIGIHTGPVVVGTLGNNLRVEFKAVGDTVNLASRMEGLAEPGTSYVTEETFKLTEGLFRFEALGEKEVKGKEEPVNVYRVIAPSTRRTRFDVSTERGLTHFIGRERELELLLDGFERSKSGLGQAFSIMAEAGVGKSRLLYEFRKAVANEDATFLEGKCLSYSRGVAYQPVIDILKASFDIREGDGDSEIKEK</sequence>
<dbReference type="InterPro" id="IPR041664">
    <property type="entry name" value="AAA_16"/>
</dbReference>
<gene>
    <name evidence="4" type="ORF">S01H1_57040</name>
</gene>
<reference evidence="4" key="1">
    <citation type="journal article" date="2014" name="Front. Microbiol.">
        <title>High frequency of phylogenetically diverse reductive dehalogenase-homologous genes in deep subseafloor sedimentary metagenomes.</title>
        <authorList>
            <person name="Kawai M."/>
            <person name="Futagami T."/>
            <person name="Toyoda A."/>
            <person name="Takaki Y."/>
            <person name="Nishi S."/>
            <person name="Hori S."/>
            <person name="Arai W."/>
            <person name="Tsubouchi T."/>
            <person name="Morono Y."/>
            <person name="Uchiyama I."/>
            <person name="Ito T."/>
            <person name="Fujiyama A."/>
            <person name="Inagaki F."/>
            <person name="Takami H."/>
        </authorList>
    </citation>
    <scope>NUCLEOTIDE SEQUENCE</scope>
    <source>
        <strain evidence="4">Expedition CK06-06</strain>
    </source>
</reference>
<evidence type="ECO:0000256" key="2">
    <source>
        <dbReference type="ARBA" id="ARBA00022840"/>
    </source>
</evidence>
<dbReference type="SUPFAM" id="SSF55073">
    <property type="entry name" value="Nucleotide cyclase"/>
    <property type="match status" value="1"/>
</dbReference>
<comment type="caution">
    <text evidence="4">The sequence shown here is derived from an EMBL/GenBank/DDBJ whole genome shotgun (WGS) entry which is preliminary data.</text>
</comment>
<dbReference type="Pfam" id="PF00211">
    <property type="entry name" value="Guanylate_cyc"/>
    <property type="match status" value="1"/>
</dbReference>